<reference evidence="2" key="1">
    <citation type="journal article" date="2012" name="MBio">
        <title>Comparative genome analysis of Trichophyton rubrum and related dermatophytes reveals candidate genes involved in infection.</title>
        <authorList>
            <person name="Martinez D.A."/>
            <person name="Oliver B.G."/>
            <person name="Graeser Y."/>
            <person name="Goldberg J.M."/>
            <person name="Li W."/>
            <person name="Martinez-Rossi N.M."/>
            <person name="Monod M."/>
            <person name="Shelest E."/>
            <person name="Barton R.C."/>
            <person name="Birch E."/>
            <person name="Brakhage A.A."/>
            <person name="Chen Z."/>
            <person name="Gurr S.J."/>
            <person name="Heiman D."/>
            <person name="Heitman J."/>
            <person name="Kosti I."/>
            <person name="Rossi A."/>
            <person name="Saif S."/>
            <person name="Samalova M."/>
            <person name="Saunders C.W."/>
            <person name="Shea T."/>
            <person name="Summerbell R.C."/>
            <person name="Xu J."/>
            <person name="Young S."/>
            <person name="Zeng Q."/>
            <person name="Birren B.W."/>
            <person name="Cuomo C.A."/>
            <person name="White T.C."/>
        </authorList>
    </citation>
    <scope>NUCLEOTIDE SEQUENCE [LARGE SCALE GENOMIC DNA]</scope>
    <source>
        <strain evidence="2">ATCC MYA-4605 / CBS 113480</strain>
    </source>
</reference>
<dbReference type="Proteomes" id="UP000002035">
    <property type="component" value="Unassembled WGS sequence"/>
</dbReference>
<evidence type="ECO:0000313" key="1">
    <source>
        <dbReference type="EMBL" id="EEQ31895.1"/>
    </source>
</evidence>
<accession>C5FP42</accession>
<dbReference type="GeneID" id="9230093"/>
<gene>
    <name evidence="1" type="ORF">MCYG_04714</name>
</gene>
<sequence length="101" mass="11700">MCRTVYFKSATCKHRWIIIGQPCAKDPGFMKCKVFKTNGILPFGVGGPILAAENTCPTCHLKGKYDRNMIRLVKSDIYWYRQARRKGKNKTVYFDFHCTVM</sequence>
<organism evidence="1 2">
    <name type="scientific">Arthroderma otae (strain ATCC MYA-4605 / CBS 113480)</name>
    <name type="common">Microsporum canis</name>
    <dbReference type="NCBI Taxonomy" id="554155"/>
    <lineage>
        <taxon>Eukaryota</taxon>
        <taxon>Fungi</taxon>
        <taxon>Dikarya</taxon>
        <taxon>Ascomycota</taxon>
        <taxon>Pezizomycotina</taxon>
        <taxon>Eurotiomycetes</taxon>
        <taxon>Eurotiomycetidae</taxon>
        <taxon>Onygenales</taxon>
        <taxon>Arthrodermataceae</taxon>
        <taxon>Microsporum</taxon>
    </lineage>
</organism>
<dbReference type="OrthoDB" id="406152at2759"/>
<dbReference type="eggNOG" id="ENOG502RSIM">
    <property type="taxonomic scope" value="Eukaryota"/>
</dbReference>
<dbReference type="VEuPathDB" id="FungiDB:MCYG_04714"/>
<keyword evidence="2" id="KW-1185">Reference proteome</keyword>
<evidence type="ECO:0000313" key="2">
    <source>
        <dbReference type="Proteomes" id="UP000002035"/>
    </source>
</evidence>
<proteinExistence type="predicted"/>
<dbReference type="HOGENOM" id="CLU_140461_0_0_1"/>
<dbReference type="OMA" id="MVQSPAY"/>
<dbReference type="EMBL" id="DS995704">
    <property type="protein sequence ID" value="EEQ31895.1"/>
    <property type="molecule type" value="Genomic_DNA"/>
</dbReference>
<dbReference type="RefSeq" id="XP_002846977.1">
    <property type="nucleotide sequence ID" value="XM_002846931.1"/>
</dbReference>
<name>C5FP42_ARTOC</name>
<protein>
    <submittedName>
        <fullName evidence="1">Uncharacterized protein</fullName>
    </submittedName>
</protein>
<dbReference type="AlphaFoldDB" id="C5FP42"/>